<dbReference type="InterPro" id="IPR023393">
    <property type="entry name" value="START-like_dom_sf"/>
</dbReference>
<proteinExistence type="predicted"/>
<reference evidence="1" key="1">
    <citation type="submission" date="2022-06" db="EMBL/GenBank/DDBJ databases">
        <title>Novel species in genus nocardia.</title>
        <authorList>
            <person name="Li F."/>
        </authorList>
    </citation>
    <scope>NUCLEOTIDE SEQUENCE</scope>
    <source>
        <strain evidence="1">CDC141</strain>
    </source>
</reference>
<accession>A0A9X2E896</accession>
<name>A0A9X2E896_9NOCA</name>
<dbReference type="SUPFAM" id="SSF55961">
    <property type="entry name" value="Bet v1-like"/>
    <property type="match status" value="1"/>
</dbReference>
<dbReference type="AlphaFoldDB" id="A0A9X2E896"/>
<evidence type="ECO:0000313" key="1">
    <source>
        <dbReference type="EMBL" id="MCM6775446.1"/>
    </source>
</evidence>
<evidence type="ECO:0000313" key="2">
    <source>
        <dbReference type="Proteomes" id="UP001139157"/>
    </source>
</evidence>
<dbReference type="EMBL" id="JAMRXG010000007">
    <property type="protein sequence ID" value="MCM6775446.1"/>
    <property type="molecule type" value="Genomic_DNA"/>
</dbReference>
<keyword evidence="2" id="KW-1185">Reference proteome</keyword>
<protein>
    <submittedName>
        <fullName evidence="1">SRPBCC family protein</fullName>
    </submittedName>
</protein>
<dbReference type="PANTHER" id="PTHR39332">
    <property type="entry name" value="BLL4707 PROTEIN"/>
    <property type="match status" value="1"/>
</dbReference>
<dbReference type="Pfam" id="PF10604">
    <property type="entry name" value="Polyketide_cyc2"/>
    <property type="match status" value="1"/>
</dbReference>
<dbReference type="Proteomes" id="UP001139157">
    <property type="component" value="Unassembled WGS sequence"/>
</dbReference>
<dbReference type="PANTHER" id="PTHR39332:SF7">
    <property type="entry name" value="SRPBCC FAMILY PROTEIN"/>
    <property type="match status" value="1"/>
</dbReference>
<dbReference type="CDD" id="cd07821">
    <property type="entry name" value="PYR_PYL_RCAR_like"/>
    <property type="match status" value="1"/>
</dbReference>
<dbReference type="RefSeq" id="WP_251913698.1">
    <property type="nucleotide sequence ID" value="NZ_JAMRXG010000007.1"/>
</dbReference>
<organism evidence="1 2">
    <name type="scientific">Nocardia pulmonis</name>
    <dbReference type="NCBI Taxonomy" id="2951408"/>
    <lineage>
        <taxon>Bacteria</taxon>
        <taxon>Bacillati</taxon>
        <taxon>Actinomycetota</taxon>
        <taxon>Actinomycetes</taxon>
        <taxon>Mycobacteriales</taxon>
        <taxon>Nocardiaceae</taxon>
        <taxon>Nocardia</taxon>
    </lineage>
</organism>
<gene>
    <name evidence="1" type="ORF">NDR86_18395</name>
</gene>
<dbReference type="Gene3D" id="3.30.530.20">
    <property type="match status" value="1"/>
</dbReference>
<sequence>MQHTAFASSVLDAPIERVWAFFDDFDGLDAFHPAIRESRLEAGPDARTVGAMRYLTLTDGFVRERLLKFEPGEFEFEYAIIETTMPVRDYIAGVRLIPVTDSGKTFAQWWADFTTEGVALAPVAASISADVFAAGFRAIDERLRRG</sequence>
<dbReference type="InterPro" id="IPR019587">
    <property type="entry name" value="Polyketide_cyclase/dehydratase"/>
</dbReference>
<comment type="caution">
    <text evidence="1">The sequence shown here is derived from an EMBL/GenBank/DDBJ whole genome shotgun (WGS) entry which is preliminary data.</text>
</comment>